<keyword evidence="3 9" id="KW-0732">Signal</keyword>
<dbReference type="FunFam" id="2.40.70.10:FF:000022">
    <property type="entry name" value="Aspartyl protease AED3"/>
    <property type="match status" value="1"/>
</dbReference>
<dbReference type="InterPro" id="IPR001461">
    <property type="entry name" value="Aspartic_peptidase_A1"/>
</dbReference>
<keyword evidence="2" id="KW-0645">Protease</keyword>
<dbReference type="Pfam" id="PF14543">
    <property type="entry name" value="TAXi_N"/>
    <property type="match status" value="1"/>
</dbReference>
<dbReference type="Pfam" id="PF14541">
    <property type="entry name" value="TAXi_C"/>
    <property type="match status" value="1"/>
</dbReference>
<feature type="chain" id="PRO_5044347824" evidence="9">
    <location>
        <begin position="18"/>
        <end position="403"/>
    </location>
</feature>
<evidence type="ECO:0000256" key="1">
    <source>
        <dbReference type="ARBA" id="ARBA00007447"/>
    </source>
</evidence>
<reference evidence="12" key="1">
    <citation type="submission" date="2025-08" db="UniProtKB">
        <authorList>
            <consortium name="RefSeq"/>
        </authorList>
    </citation>
    <scope>IDENTIFICATION</scope>
</reference>
<dbReference type="InterPro" id="IPR033121">
    <property type="entry name" value="PEPTIDASE_A1"/>
</dbReference>
<feature type="signal peptide" evidence="9">
    <location>
        <begin position="1"/>
        <end position="17"/>
    </location>
</feature>
<dbReference type="GO" id="GO:0004190">
    <property type="term" value="F:aspartic-type endopeptidase activity"/>
    <property type="evidence" value="ECO:0007669"/>
    <property type="project" value="UniProtKB-KW"/>
</dbReference>
<feature type="active site" evidence="8">
    <location>
        <position position="95"/>
    </location>
</feature>
<evidence type="ECO:0000259" key="10">
    <source>
        <dbReference type="PROSITE" id="PS51767"/>
    </source>
</evidence>
<dbReference type="PROSITE" id="PS51767">
    <property type="entry name" value="PEPTIDASE_A1"/>
    <property type="match status" value="1"/>
</dbReference>
<evidence type="ECO:0000256" key="6">
    <source>
        <dbReference type="ARBA" id="ARBA00023157"/>
    </source>
</evidence>
<sequence>MAILLLPFIFLLSTSYATDISIYHNQKECQSSSCNPFEALLKLAGNDPARVTYLSSLVAKSSVPIASGQQQTQTANYILRAKLGTPGQVMLMALDTSSDIAWVPCSGCYGCPSTTLFSPSSSSTYATLSCSSPPCTFNQSYGTGSFSAIYSQDSLRLALDIIPNYTFGCVNVVTGAETLPKQGLLGLGRGPMSLLSQTGSMYQGVFSYCLPSFKSYYFSGSLKLGPVGQPRSIRTTPLLHNPHRPSLYYVNLTGVSVGKIPVVVPEGSLSFDPVTGAGTIVDSGTVITRFVKPVYEALRDEFRRQVGAENYSSLGAFDTCFNDAGGPYVPVVTLHFEGLNLALPAENTLIHSSAMPLACLAMAAAPDNINSVVNVIANLQQQNLRVLFDVAGSRVGFARELCN</sequence>
<dbReference type="InterPro" id="IPR032861">
    <property type="entry name" value="TAXi_N"/>
</dbReference>
<feature type="domain" description="Peptidase A1" evidence="10">
    <location>
        <begin position="77"/>
        <end position="398"/>
    </location>
</feature>
<keyword evidence="6" id="KW-1015">Disulfide bond</keyword>
<keyword evidence="7" id="KW-0325">Glycoprotein</keyword>
<dbReference type="GeneID" id="120262893"/>
<keyword evidence="5" id="KW-0378">Hydrolase</keyword>
<dbReference type="Gene3D" id="2.40.70.10">
    <property type="entry name" value="Acid Proteases"/>
    <property type="match status" value="2"/>
</dbReference>
<evidence type="ECO:0000256" key="4">
    <source>
        <dbReference type="ARBA" id="ARBA00022750"/>
    </source>
</evidence>
<comment type="similarity">
    <text evidence="1">Belongs to the peptidase A1 family.</text>
</comment>
<gene>
    <name evidence="12" type="primary">LOC120262893</name>
</gene>
<dbReference type="PANTHER" id="PTHR13683:SF839">
    <property type="entry name" value="ASPARTYL PROTEASE AED3-LIKE"/>
    <property type="match status" value="1"/>
</dbReference>
<evidence type="ECO:0000313" key="11">
    <source>
        <dbReference type="Proteomes" id="UP001515500"/>
    </source>
</evidence>
<organism evidence="11 12">
    <name type="scientific">Dioscorea cayennensis subsp. rotundata</name>
    <name type="common">White Guinea yam</name>
    <name type="synonym">Dioscorea rotundata</name>
    <dbReference type="NCBI Taxonomy" id="55577"/>
    <lineage>
        <taxon>Eukaryota</taxon>
        <taxon>Viridiplantae</taxon>
        <taxon>Streptophyta</taxon>
        <taxon>Embryophyta</taxon>
        <taxon>Tracheophyta</taxon>
        <taxon>Spermatophyta</taxon>
        <taxon>Magnoliopsida</taxon>
        <taxon>Liliopsida</taxon>
        <taxon>Dioscoreales</taxon>
        <taxon>Dioscoreaceae</taxon>
        <taxon>Dioscorea</taxon>
    </lineage>
</organism>
<accession>A0AB40BK28</accession>
<dbReference type="Proteomes" id="UP001515500">
    <property type="component" value="Chromosome 6"/>
</dbReference>
<evidence type="ECO:0000256" key="7">
    <source>
        <dbReference type="ARBA" id="ARBA00023180"/>
    </source>
</evidence>
<dbReference type="GO" id="GO:0043067">
    <property type="term" value="P:regulation of programmed cell death"/>
    <property type="evidence" value="ECO:0007669"/>
    <property type="project" value="EnsemblPlants"/>
</dbReference>
<protein>
    <submittedName>
        <fullName evidence="12">Aspartyl protease 25-like</fullName>
    </submittedName>
</protein>
<evidence type="ECO:0000256" key="8">
    <source>
        <dbReference type="PIRSR" id="PIRSR601461-1"/>
    </source>
</evidence>
<proteinExistence type="inferred from homology"/>
<dbReference type="GO" id="GO:0006508">
    <property type="term" value="P:proteolysis"/>
    <property type="evidence" value="ECO:0007669"/>
    <property type="project" value="UniProtKB-KW"/>
</dbReference>
<dbReference type="AlphaFoldDB" id="A0AB40BK28"/>
<dbReference type="RefSeq" id="XP_039126738.1">
    <property type="nucleotide sequence ID" value="XM_039270804.1"/>
</dbReference>
<evidence type="ECO:0000256" key="9">
    <source>
        <dbReference type="SAM" id="SignalP"/>
    </source>
</evidence>
<evidence type="ECO:0000256" key="5">
    <source>
        <dbReference type="ARBA" id="ARBA00022801"/>
    </source>
</evidence>
<evidence type="ECO:0000256" key="2">
    <source>
        <dbReference type="ARBA" id="ARBA00022670"/>
    </source>
</evidence>
<dbReference type="PANTHER" id="PTHR13683">
    <property type="entry name" value="ASPARTYL PROTEASES"/>
    <property type="match status" value="1"/>
</dbReference>
<evidence type="ECO:0000256" key="3">
    <source>
        <dbReference type="ARBA" id="ARBA00022729"/>
    </source>
</evidence>
<dbReference type="SUPFAM" id="SSF50630">
    <property type="entry name" value="Acid proteases"/>
    <property type="match status" value="1"/>
</dbReference>
<dbReference type="InterPro" id="IPR021109">
    <property type="entry name" value="Peptidase_aspartic_dom_sf"/>
</dbReference>
<evidence type="ECO:0000313" key="12">
    <source>
        <dbReference type="RefSeq" id="XP_039126738.1"/>
    </source>
</evidence>
<keyword evidence="11" id="KW-1185">Reference proteome</keyword>
<feature type="active site" evidence="8">
    <location>
        <position position="282"/>
    </location>
</feature>
<keyword evidence="4" id="KW-0064">Aspartyl protease</keyword>
<name>A0AB40BK28_DIOCR</name>
<dbReference type="InterPro" id="IPR032799">
    <property type="entry name" value="TAXi_C"/>
</dbReference>